<proteinExistence type="predicted"/>
<dbReference type="Pfam" id="PF05623">
    <property type="entry name" value="DUF789"/>
    <property type="match status" value="1"/>
</dbReference>
<feature type="region of interest" description="Disordered" evidence="1">
    <location>
        <begin position="410"/>
        <end position="490"/>
    </location>
</feature>
<dbReference type="InterPro" id="IPR008507">
    <property type="entry name" value="DUF789"/>
</dbReference>
<gene>
    <name evidence="2" type="ORF">GIB67_036034</name>
</gene>
<feature type="region of interest" description="Disordered" evidence="1">
    <location>
        <begin position="871"/>
        <end position="895"/>
    </location>
</feature>
<evidence type="ECO:0000256" key="1">
    <source>
        <dbReference type="SAM" id="MobiDB-lite"/>
    </source>
</evidence>
<feature type="compositionally biased region" description="Basic residues" evidence="1">
    <location>
        <begin position="152"/>
        <end position="170"/>
    </location>
</feature>
<name>A0A7J7N124_9MAGN</name>
<organism evidence="2 3">
    <name type="scientific">Kingdonia uniflora</name>
    <dbReference type="NCBI Taxonomy" id="39325"/>
    <lineage>
        <taxon>Eukaryota</taxon>
        <taxon>Viridiplantae</taxon>
        <taxon>Streptophyta</taxon>
        <taxon>Embryophyta</taxon>
        <taxon>Tracheophyta</taxon>
        <taxon>Spermatophyta</taxon>
        <taxon>Magnoliopsida</taxon>
        <taxon>Ranunculales</taxon>
        <taxon>Circaeasteraceae</taxon>
        <taxon>Kingdonia</taxon>
    </lineage>
</organism>
<feature type="region of interest" description="Disordered" evidence="1">
    <location>
        <begin position="140"/>
        <end position="183"/>
    </location>
</feature>
<dbReference type="PANTHER" id="PTHR32010:SF18">
    <property type="entry name" value="DUF789 FAMILY PROTEIN"/>
    <property type="match status" value="1"/>
</dbReference>
<feature type="compositionally biased region" description="Low complexity" evidence="1">
    <location>
        <begin position="874"/>
        <end position="887"/>
    </location>
</feature>
<feature type="compositionally biased region" description="Polar residues" evidence="1">
    <location>
        <begin position="477"/>
        <end position="490"/>
    </location>
</feature>
<feature type="compositionally biased region" description="Basic and acidic residues" evidence="1">
    <location>
        <begin position="457"/>
        <end position="473"/>
    </location>
</feature>
<feature type="region of interest" description="Disordered" evidence="1">
    <location>
        <begin position="368"/>
        <end position="396"/>
    </location>
</feature>
<dbReference type="PANTHER" id="PTHR32010">
    <property type="entry name" value="PHOTOSYSTEM II STABILITY/ASSEMBLY FACTOR HCF136, CHLOROPLASTIC"/>
    <property type="match status" value="1"/>
</dbReference>
<feature type="compositionally biased region" description="Low complexity" evidence="1">
    <location>
        <begin position="446"/>
        <end position="456"/>
    </location>
</feature>
<dbReference type="EMBL" id="JACGCM010001155">
    <property type="protein sequence ID" value="KAF6160833.1"/>
    <property type="molecule type" value="Genomic_DNA"/>
</dbReference>
<evidence type="ECO:0000313" key="3">
    <source>
        <dbReference type="Proteomes" id="UP000541444"/>
    </source>
</evidence>
<keyword evidence="3" id="KW-1185">Reference proteome</keyword>
<accession>A0A7J7N124</accession>
<dbReference type="OrthoDB" id="1920576at2759"/>
<reference evidence="2 3" key="1">
    <citation type="journal article" date="2020" name="IScience">
        <title>Genome Sequencing of the Endangered Kingdonia uniflora (Circaeasteraceae, Ranunculales) Reveals Potential Mechanisms of Evolutionary Specialization.</title>
        <authorList>
            <person name="Sun Y."/>
            <person name="Deng T."/>
            <person name="Zhang A."/>
            <person name="Moore M.J."/>
            <person name="Landis J.B."/>
            <person name="Lin N."/>
            <person name="Zhang H."/>
            <person name="Zhang X."/>
            <person name="Huang J."/>
            <person name="Zhang X."/>
            <person name="Sun H."/>
            <person name="Wang H."/>
        </authorList>
    </citation>
    <scope>NUCLEOTIDE SEQUENCE [LARGE SCALE GENOMIC DNA]</scope>
    <source>
        <strain evidence="2">TB1705</strain>
        <tissue evidence="2">Leaf</tissue>
    </source>
</reference>
<feature type="compositionally biased region" description="Polar residues" evidence="1">
    <location>
        <begin position="383"/>
        <end position="396"/>
    </location>
</feature>
<sequence>MIVTEEVEERVGVEGSELIAEPRYFIVTFATLEPGGYLKFVAPLVPLQGSSQSNHLCSSPNVNIDGHLLVSSAQEKVSPPTCSEKPFASSSFFGSKSLGRSQNKSLINSRTKASKVCGSSQERYLVQDCTNATCSPDLVKDFPATDKPVQKGPKKKAKKKGAQRKKHPRGTHSTVLNGFSEEGASGTSFSETYVNNGLYQDDGSISDIKCAQSSKGSCPNDGVDLSEPSRCHNLSRDDFVVNPASKIQTQPETLFTCNGEGVDAHLNKINFFDISSEVFSDGHSTSTSDSVSDDSTKKIDYSQEVSIAKEKNVFNLSEPSGSGNKTTSIQGPIKYLSSESFSTVVLNADNHSERTNCGSLGCSSSHSHLNLSGKRDRHGKALSGSSIGRNGKENNGSLCWQKVQRNDGNENICEPNDGHSVGSQFDVASKESLKSSSHADSNVGTKPKVVSSSLVKVYERTKRKASGEREQKHSSCSRKGSNAGKTNSNRASKMNFQLTSELPSQVHHNKGMSTGSSRLGLDEIDAVESQISKPVENSKVCQDETELLVSCNLIDQAAENKIPIPELEPLDETHISGAGSCGALDPAANRSSKSEMEVPHGVLQKWIPVVRKDVVQTSTSKTEKSLLSNFNESIVDERTIKNIKEHELSSSAQSFVPTKNPLMACATLSYGDVDIPTSKAESETHNISVSVKSVNKLTQSINEAYRVRLVSESYEQATGSPLAEFEKLLQSAAPVLSQTNDLLRCDFCSHHQFTGSSLCTHNIPNISVGGLWQWYEKHGSYGLEIRAEDYQNPKRMGIDRFEFRAYFVPFLSAIQLFGYRNPSKKVLKPCDPDNVSEVSNCIDHLPIVPVLLPPPCLPIISVLLPQPCGENKASPTETSSCTSESSSGQDGVSNPFKMEGLNESELLFEYFESEPPQQRRPLFEKIKELVGCDGSLSSQLYGDPKKLDSLDLHDLHPDSWYSVAWYPIYKIPDGNLRAAFLTYHSIGHFVLQSNLSDSIGGVTSIVSPVVGLQSYNAQAECWFQLKSQTKETPGYNPSEILKERLSTLEKTASDMARAVISKGNVTSANRQPDYEFFLSRQRQW</sequence>
<dbReference type="Proteomes" id="UP000541444">
    <property type="component" value="Unassembled WGS sequence"/>
</dbReference>
<evidence type="ECO:0000313" key="2">
    <source>
        <dbReference type="EMBL" id="KAF6160833.1"/>
    </source>
</evidence>
<dbReference type="AlphaFoldDB" id="A0A7J7N124"/>
<protein>
    <submittedName>
        <fullName evidence="2">Uncharacterized protein</fullName>
    </submittedName>
</protein>
<comment type="caution">
    <text evidence="2">The sequence shown here is derived from an EMBL/GenBank/DDBJ whole genome shotgun (WGS) entry which is preliminary data.</text>
</comment>
<feature type="compositionally biased region" description="Polar residues" evidence="1">
    <location>
        <begin position="434"/>
        <end position="444"/>
    </location>
</feature>